<feature type="region of interest" description="Disordered" evidence="1">
    <location>
        <begin position="1060"/>
        <end position="1099"/>
    </location>
</feature>
<feature type="compositionally biased region" description="Basic and acidic residues" evidence="1">
    <location>
        <begin position="660"/>
        <end position="681"/>
    </location>
</feature>
<gene>
    <name evidence="3" type="ORF">BVC80_1835g758</name>
</gene>
<dbReference type="InterPro" id="IPR053090">
    <property type="entry name" value="Centromere_KNL-2_homolog"/>
</dbReference>
<feature type="compositionally biased region" description="Basic residues" evidence="1">
    <location>
        <begin position="746"/>
        <end position="756"/>
    </location>
</feature>
<feature type="region of interest" description="Disordered" evidence="1">
    <location>
        <begin position="639"/>
        <end position="710"/>
    </location>
</feature>
<feature type="compositionally biased region" description="Basic and acidic residues" evidence="1">
    <location>
        <begin position="221"/>
        <end position="236"/>
    </location>
</feature>
<dbReference type="OMA" id="SANIGCH"/>
<keyword evidence="4" id="KW-1185">Reference proteome</keyword>
<comment type="caution">
    <text evidence="3">The sequence shown here is derived from an EMBL/GenBank/DDBJ whole genome shotgun (WGS) entry which is preliminary data.</text>
</comment>
<accession>A0A200R6G1</accession>
<dbReference type="EMBL" id="MVGT01000437">
    <property type="protein sequence ID" value="OVA18321.1"/>
    <property type="molecule type" value="Genomic_DNA"/>
</dbReference>
<evidence type="ECO:0000313" key="3">
    <source>
        <dbReference type="EMBL" id="OVA18321.1"/>
    </source>
</evidence>
<organism evidence="3 4">
    <name type="scientific">Macleaya cordata</name>
    <name type="common">Five-seeded plume-poppy</name>
    <name type="synonym">Bocconia cordata</name>
    <dbReference type="NCBI Taxonomy" id="56857"/>
    <lineage>
        <taxon>Eukaryota</taxon>
        <taxon>Viridiplantae</taxon>
        <taxon>Streptophyta</taxon>
        <taxon>Embryophyta</taxon>
        <taxon>Tracheophyta</taxon>
        <taxon>Spermatophyta</taxon>
        <taxon>Magnoliopsida</taxon>
        <taxon>Ranunculales</taxon>
        <taxon>Papaveraceae</taxon>
        <taxon>Papaveroideae</taxon>
        <taxon>Macleaya</taxon>
    </lineage>
</organism>
<dbReference type="PANTHER" id="PTHR35311:SF9">
    <property type="entry name" value="KINETOCHORE-ASSOCIATED PROTEIN KNL-2 HOMOLOG"/>
    <property type="match status" value="1"/>
</dbReference>
<sequence>MATTSSSGLDNNNNTPIKNRDIISSTFHQTVCLQDWWLIKSEKEFEGKRLAVGGLALREQRAARIFHSAPIIKRYDLFTLKTADGITILIKGKINISHTLENGFSSEVYNHFMLGFPYYWETYADQCFEKEVTGRGVPTSMSGSDESSLPDCLGGKAVTRTLNHLISSLAASVSSVLTKNINADVLEKCSGHDLESPTVPISADVKGCSPGTGDSLPEETPSNKEKSKSERNHGHDKGLLYATEEENVDNGGKLLSNKQDNLNTDGCNNEPESEVSKGNSFKEKLENSIDIPVLHMDAEVVKSSDIEPLATKETLIDKKDGGDKETTENENNILSDKQDYLNNDGSNEPESQVLKENSFRERVEISADDIPVMHLNAEVVKSSDIEPLASKEALIDKEDGGINEETMEIVENLLSDNQDNLNHDGCNEPESEVLKENSFKEKLGNSADDIPVLHLNAEVVKSSDIEPPATKEILIDKEDGGIVTLSNTSNRTTRNSVKNLRNYDTASDEHSVPTGFDLKLFPSVVGKSVPAENLSPRLSEGFKKSGNNRQDKVRAVGSLKSKRTKLCSSVPQDYEADMVSLVEVTGNAGGNSSFRNNTFDGIVEKHASTSPNEGIPKFSSKIRKCNNIKMKDDALRNRSTSIPSDLNDANPSKVNIVLPEDLKSSSEKLESSKSNRKDSNKTKGSLRSEGSANIGCHYDTGKDDSSKDASASIGSDVKSVCLYEINAAVPVDISSNYTTTSSKVRGGVKKRRRGRPKKEQINSSSVSGSQGYVVVPELFVEQKLIHGSSVGIERNLEESLSKTPYVGSPEISDRAANCSPRTMEDSTAQRNLESNISSSTEVRMGTINVTPNKGAATRTSDRLKNIVGEGDKNTTSNCHVEDENNVPTATSEAIEKPGRKHLIGSCASSPSSHKTDSVKEIGSLSEGRRTSSRLKNLANKWKEDQPTYRRLECKRNKVNSIFVGSDFVKSDVDKVDCEPGGRSALDQPNIGVPETLPGQTELDNQSSKDGSQMNCMLSSVPIFAVEKVNCKSAIDGAESNEQSKSCISSIMLGNMKHASDLKMSKEREESEDSKPGTCGRKTKRKPVLPSPETRSRRKNLCLVSPEDLSLKRSRSGRLLVPPLDFWRNQQVVYGEDGRITGVQDGLPVLESSTGAKSEPPKAKRKLI</sequence>
<proteinExistence type="predicted"/>
<feature type="region of interest" description="Disordered" evidence="1">
    <location>
        <begin position="905"/>
        <end position="930"/>
    </location>
</feature>
<dbReference type="InParanoid" id="A0A200R6G1"/>
<feature type="compositionally biased region" description="Polar residues" evidence="1">
    <location>
        <begin position="329"/>
        <end position="350"/>
    </location>
</feature>
<feature type="region of interest" description="Disordered" evidence="1">
    <location>
        <begin position="196"/>
        <end position="236"/>
    </location>
</feature>
<dbReference type="STRING" id="56857.A0A200R6G1"/>
<dbReference type="Proteomes" id="UP000195402">
    <property type="component" value="Unassembled WGS sequence"/>
</dbReference>
<feature type="region of interest" description="Disordered" evidence="1">
    <location>
        <begin position="737"/>
        <end position="767"/>
    </location>
</feature>
<evidence type="ECO:0000259" key="2">
    <source>
        <dbReference type="Pfam" id="PF09133"/>
    </source>
</evidence>
<reference evidence="3 4" key="1">
    <citation type="journal article" date="2017" name="Mol. Plant">
        <title>The Genome of Medicinal Plant Macleaya cordata Provides New Insights into Benzylisoquinoline Alkaloids Metabolism.</title>
        <authorList>
            <person name="Liu X."/>
            <person name="Liu Y."/>
            <person name="Huang P."/>
            <person name="Ma Y."/>
            <person name="Qing Z."/>
            <person name="Tang Q."/>
            <person name="Cao H."/>
            <person name="Cheng P."/>
            <person name="Zheng Y."/>
            <person name="Yuan Z."/>
            <person name="Zhou Y."/>
            <person name="Liu J."/>
            <person name="Tang Z."/>
            <person name="Zhuo Y."/>
            <person name="Zhang Y."/>
            <person name="Yu L."/>
            <person name="Huang J."/>
            <person name="Yang P."/>
            <person name="Peng Q."/>
            <person name="Zhang J."/>
            <person name="Jiang W."/>
            <person name="Zhang Z."/>
            <person name="Lin K."/>
            <person name="Ro D.K."/>
            <person name="Chen X."/>
            <person name="Xiong X."/>
            <person name="Shang Y."/>
            <person name="Huang S."/>
            <person name="Zeng J."/>
        </authorList>
    </citation>
    <scope>NUCLEOTIDE SEQUENCE [LARGE SCALE GENOMIC DNA]</scope>
    <source>
        <strain evidence="4">cv. BLH2017</strain>
        <tissue evidence="3">Root</tissue>
    </source>
</reference>
<feature type="compositionally biased region" description="Basic and acidic residues" evidence="1">
    <location>
        <begin position="1060"/>
        <end position="1074"/>
    </location>
</feature>
<feature type="compositionally biased region" description="Polar residues" evidence="1">
    <location>
        <begin position="639"/>
        <end position="653"/>
    </location>
</feature>
<evidence type="ECO:0000313" key="4">
    <source>
        <dbReference type="Proteomes" id="UP000195402"/>
    </source>
</evidence>
<name>A0A200R6G1_MACCD</name>
<feature type="compositionally biased region" description="Polar residues" evidence="1">
    <location>
        <begin position="997"/>
        <end position="1013"/>
    </location>
</feature>
<dbReference type="Pfam" id="PF09133">
    <property type="entry name" value="SANTA"/>
    <property type="match status" value="1"/>
</dbReference>
<feature type="region of interest" description="Disordered" evidence="1">
    <location>
        <begin position="1144"/>
        <end position="1167"/>
    </location>
</feature>
<dbReference type="PANTHER" id="PTHR35311">
    <property type="entry name" value="KINETOCHORE-ASSOCIATED PROTEIN KNL-2 HOMOLOG"/>
    <property type="match status" value="1"/>
</dbReference>
<dbReference type="FunCoup" id="A0A200R6G1">
    <property type="interactions" value="418"/>
</dbReference>
<feature type="region of interest" description="Disordered" evidence="1">
    <location>
        <begin position="979"/>
        <end position="1013"/>
    </location>
</feature>
<feature type="region of interest" description="Disordered" evidence="1">
    <location>
        <begin position="803"/>
        <end position="830"/>
    </location>
</feature>
<feature type="domain" description="SANTA" evidence="2">
    <location>
        <begin position="31"/>
        <end position="123"/>
    </location>
</feature>
<feature type="region of interest" description="Disordered" evidence="1">
    <location>
        <begin position="313"/>
        <end position="356"/>
    </location>
</feature>
<protein>
    <submittedName>
        <fullName evidence="3">SANT associated</fullName>
    </submittedName>
</protein>
<feature type="region of interest" description="Disordered" evidence="1">
    <location>
        <begin position="250"/>
        <end position="281"/>
    </location>
</feature>
<feature type="compositionally biased region" description="Polar residues" evidence="1">
    <location>
        <begin position="256"/>
        <end position="267"/>
    </location>
</feature>
<dbReference type="AlphaFoldDB" id="A0A200R6G1"/>
<feature type="compositionally biased region" description="Basic and acidic residues" evidence="1">
    <location>
        <begin position="314"/>
        <end position="327"/>
    </location>
</feature>
<feature type="compositionally biased region" description="Polar residues" evidence="1">
    <location>
        <begin position="682"/>
        <end position="691"/>
    </location>
</feature>
<evidence type="ECO:0000256" key="1">
    <source>
        <dbReference type="SAM" id="MobiDB-lite"/>
    </source>
</evidence>
<dbReference type="InterPro" id="IPR015216">
    <property type="entry name" value="SANTA"/>
</dbReference>
<dbReference type="OrthoDB" id="118550at2759"/>